<evidence type="ECO:0000313" key="2">
    <source>
        <dbReference type="EMBL" id="QHI99776.1"/>
    </source>
</evidence>
<proteinExistence type="predicted"/>
<dbReference type="EMBL" id="CP047650">
    <property type="protein sequence ID" value="QHI99776.1"/>
    <property type="molecule type" value="Genomic_DNA"/>
</dbReference>
<sequence>MIPQSPNRPGVLLPLLEQLGRQLLHRRQPTLSGPARTLEIGADLRAILELDEEGAPTKGQGEDSHHEPAEARGTPSIRAPRARREAAFNGKLPPPPVLRLPEARNHTQALALLWDFETHMKDRLRQMHGTWEEVAELSGGRIEFGSAEDLAMTFPCALKVHAHRLGDRHSRPWLQDLARFTAQYPRAPARHDSPPTHGQYAQVPLLGGKVAIVSRANHEVLLSLDRIQWIPTGLYTDDVIEHAKLFMWMRICREAGRLASRLEQQDDRYVTHVLRG</sequence>
<dbReference type="RefSeq" id="WP_160553587.1">
    <property type="nucleotide sequence ID" value="NZ_CP047650.1"/>
</dbReference>
<evidence type="ECO:0000313" key="3">
    <source>
        <dbReference type="Proteomes" id="UP000464787"/>
    </source>
</evidence>
<protein>
    <submittedName>
        <fullName evidence="2">Uncharacterized protein</fullName>
    </submittedName>
</protein>
<accession>A0A857J7E7</accession>
<organism evidence="2 3">
    <name type="scientific">Xylophilus rhododendri</name>
    <dbReference type="NCBI Taxonomy" id="2697032"/>
    <lineage>
        <taxon>Bacteria</taxon>
        <taxon>Pseudomonadati</taxon>
        <taxon>Pseudomonadota</taxon>
        <taxon>Betaproteobacteria</taxon>
        <taxon>Burkholderiales</taxon>
        <taxon>Xylophilus</taxon>
    </lineage>
</organism>
<keyword evidence="3" id="KW-1185">Reference proteome</keyword>
<dbReference type="Proteomes" id="UP000464787">
    <property type="component" value="Chromosome"/>
</dbReference>
<reference evidence="2 3" key="1">
    <citation type="submission" date="2020-01" db="EMBL/GenBank/DDBJ databases">
        <title>Genome sequencing of strain KACC 21265.</title>
        <authorList>
            <person name="Heo J."/>
            <person name="Kim S.-J."/>
            <person name="Kim J.-S."/>
            <person name="Hong S.-B."/>
            <person name="Kwon S.-W."/>
        </authorList>
    </citation>
    <scope>NUCLEOTIDE SEQUENCE [LARGE SCALE GENOMIC DNA]</scope>
    <source>
        <strain evidence="2 3">KACC 21265</strain>
    </source>
</reference>
<evidence type="ECO:0000256" key="1">
    <source>
        <dbReference type="SAM" id="MobiDB-lite"/>
    </source>
</evidence>
<dbReference type="AlphaFoldDB" id="A0A857J7E7"/>
<dbReference type="KEGG" id="xyk:GT347_18395"/>
<feature type="region of interest" description="Disordered" evidence="1">
    <location>
        <begin position="54"/>
        <end position="80"/>
    </location>
</feature>
<feature type="compositionally biased region" description="Basic and acidic residues" evidence="1">
    <location>
        <begin position="60"/>
        <end position="70"/>
    </location>
</feature>
<name>A0A857J7E7_9BURK</name>
<gene>
    <name evidence="2" type="ORF">GT347_18395</name>
</gene>